<evidence type="ECO:0000256" key="5">
    <source>
        <dbReference type="ARBA" id="ARBA00023049"/>
    </source>
</evidence>
<dbReference type="RefSeq" id="WP_341424736.1">
    <property type="nucleotide sequence ID" value="NZ_JBBUTG010000003.1"/>
</dbReference>
<keyword evidence="3 6" id="KW-0378">Hydrolase</keyword>
<evidence type="ECO:0000256" key="2">
    <source>
        <dbReference type="ARBA" id="ARBA00022723"/>
    </source>
</evidence>
<evidence type="ECO:0000259" key="9">
    <source>
        <dbReference type="Pfam" id="PF23368"/>
    </source>
</evidence>
<dbReference type="InterPro" id="IPR055518">
    <property type="entry name" value="DUF7092"/>
</dbReference>
<dbReference type="EMBL" id="JBBUTG010000003">
    <property type="protein sequence ID" value="MEK8030367.1"/>
    <property type="molecule type" value="Genomic_DNA"/>
</dbReference>
<name>A0ABU9BK74_9BURK</name>
<evidence type="ECO:0000313" key="11">
    <source>
        <dbReference type="Proteomes" id="UP001371218"/>
    </source>
</evidence>
<accession>A0ABU9BK74</accession>
<dbReference type="InterPro" id="IPR051156">
    <property type="entry name" value="Mito/Outer_Membr_Metalloprot"/>
</dbReference>
<keyword evidence="1 6" id="KW-0645">Protease</keyword>
<keyword evidence="7" id="KW-0812">Transmembrane</keyword>
<dbReference type="Pfam" id="PF23368">
    <property type="entry name" value="DUF7092"/>
    <property type="match status" value="1"/>
</dbReference>
<dbReference type="Proteomes" id="UP001371218">
    <property type="component" value="Unassembled WGS sequence"/>
</dbReference>
<organism evidence="10 11">
    <name type="scientific">Ideonella lacteola</name>
    <dbReference type="NCBI Taxonomy" id="2984193"/>
    <lineage>
        <taxon>Bacteria</taxon>
        <taxon>Pseudomonadati</taxon>
        <taxon>Pseudomonadota</taxon>
        <taxon>Betaproteobacteria</taxon>
        <taxon>Burkholderiales</taxon>
        <taxon>Sphaerotilaceae</taxon>
        <taxon>Ideonella</taxon>
    </lineage>
</organism>
<evidence type="ECO:0000256" key="6">
    <source>
        <dbReference type="RuleBase" id="RU003983"/>
    </source>
</evidence>
<evidence type="ECO:0000256" key="4">
    <source>
        <dbReference type="ARBA" id="ARBA00022833"/>
    </source>
</evidence>
<evidence type="ECO:0000256" key="7">
    <source>
        <dbReference type="SAM" id="Phobius"/>
    </source>
</evidence>
<evidence type="ECO:0000256" key="1">
    <source>
        <dbReference type="ARBA" id="ARBA00022670"/>
    </source>
</evidence>
<keyword evidence="4 6" id="KW-0862">Zinc</keyword>
<comment type="similarity">
    <text evidence="6">Belongs to the peptidase M48 family.</text>
</comment>
<keyword evidence="5 6" id="KW-0482">Metalloprotease</keyword>
<keyword evidence="7" id="KW-0472">Membrane</keyword>
<evidence type="ECO:0000256" key="3">
    <source>
        <dbReference type="ARBA" id="ARBA00022801"/>
    </source>
</evidence>
<dbReference type="Gene3D" id="3.30.2010.10">
    <property type="entry name" value="Metalloproteases ('zincins'), catalytic domain"/>
    <property type="match status" value="1"/>
</dbReference>
<evidence type="ECO:0000259" key="8">
    <source>
        <dbReference type="Pfam" id="PF01435"/>
    </source>
</evidence>
<protein>
    <submittedName>
        <fullName evidence="10">M48 family metallopeptidase</fullName>
    </submittedName>
</protein>
<comment type="caution">
    <text evidence="10">The sequence shown here is derived from an EMBL/GenBank/DDBJ whole genome shotgun (WGS) entry which is preliminary data.</text>
</comment>
<keyword evidence="2" id="KW-0479">Metal-binding</keyword>
<dbReference type="CDD" id="cd07332">
    <property type="entry name" value="M48C_Oma1_like"/>
    <property type="match status" value="1"/>
</dbReference>
<reference evidence="10 11" key="1">
    <citation type="submission" date="2024-04" db="EMBL/GenBank/DDBJ databases">
        <title>Novel species of the genus Ideonella isolated from streams.</title>
        <authorList>
            <person name="Lu H."/>
        </authorList>
    </citation>
    <scope>NUCLEOTIDE SEQUENCE [LARGE SCALE GENOMIC DNA]</scope>
    <source>
        <strain evidence="10 11">DXS29W</strain>
    </source>
</reference>
<gene>
    <name evidence="10" type="ORF">AACH06_05975</name>
</gene>
<dbReference type="PANTHER" id="PTHR22726:SF1">
    <property type="entry name" value="METALLOENDOPEPTIDASE OMA1, MITOCHONDRIAL"/>
    <property type="match status" value="1"/>
</dbReference>
<sequence>MNTNAPTHLPPPLATEYFDGQRPVAQAVTIRIDQGDLLIEGPGVNRRVPRRQLRWPERQRHGTRMMYLPQHGLISHSDGAGWDAWTRAQGLQDPWVVRWMQSWRGVLWAVLLCVALAAAVWQWGVPWASRAVVAAIPASIDQSIGEQALASFDREGLSPSQLSADRQAAIRRAFAAAVERAYPAGERPSYTLHFRSAGKMKIGPNAFALPGGQMVLTDELAELLADTPDVTTGVLAHELGHVRHRHGMRTVVQASLLAGLAGMVVGDFSSVLATVPAVLGQQAYARDFEREADQEAITVLRANGVRPSQMVVLFDRLTEWRKRQGEGTLADLPIAIADHPDDAERSQAFRDADRR</sequence>
<feature type="domain" description="DUF7092" evidence="9">
    <location>
        <begin position="13"/>
        <end position="89"/>
    </location>
</feature>
<feature type="transmembrane region" description="Helical" evidence="7">
    <location>
        <begin position="105"/>
        <end position="124"/>
    </location>
</feature>
<keyword evidence="7" id="KW-1133">Transmembrane helix</keyword>
<feature type="domain" description="Peptidase M48" evidence="8">
    <location>
        <begin position="203"/>
        <end position="351"/>
    </location>
</feature>
<proteinExistence type="inferred from homology"/>
<comment type="cofactor">
    <cofactor evidence="6">
        <name>Zn(2+)</name>
        <dbReference type="ChEBI" id="CHEBI:29105"/>
    </cofactor>
    <text evidence="6">Binds 1 zinc ion per subunit.</text>
</comment>
<dbReference type="PANTHER" id="PTHR22726">
    <property type="entry name" value="METALLOENDOPEPTIDASE OMA1"/>
    <property type="match status" value="1"/>
</dbReference>
<dbReference type="Pfam" id="PF01435">
    <property type="entry name" value="Peptidase_M48"/>
    <property type="match status" value="1"/>
</dbReference>
<dbReference type="InterPro" id="IPR001915">
    <property type="entry name" value="Peptidase_M48"/>
</dbReference>
<keyword evidence="11" id="KW-1185">Reference proteome</keyword>
<evidence type="ECO:0000313" key="10">
    <source>
        <dbReference type="EMBL" id="MEK8030367.1"/>
    </source>
</evidence>